<keyword evidence="3" id="KW-1185">Reference proteome</keyword>
<dbReference type="SUPFAM" id="SSF56281">
    <property type="entry name" value="Metallo-hydrolase/oxidoreductase"/>
    <property type="match status" value="1"/>
</dbReference>
<feature type="domain" description="Metallo-beta-lactamase" evidence="1">
    <location>
        <begin position="25"/>
        <end position="214"/>
    </location>
</feature>
<evidence type="ECO:0000313" key="2">
    <source>
        <dbReference type="EMBL" id="MBA0126408.1"/>
    </source>
</evidence>
<dbReference type="InterPro" id="IPR050855">
    <property type="entry name" value="NDM-1-like"/>
</dbReference>
<keyword evidence="2" id="KW-0378">Hydrolase</keyword>
<sequence length="237" mass="25593">MVSEHGAWREVADGVLVRRYAELEQALGLVIGTRRCLVIDTGRDEVHGAEFASAVREVTTVPWSVVLTHAHFDHAFGTAAFTPCPVWAHARCGTALTGTAEAQRAEWTRHYRHEAKHAFAEALQRARLELPTDTFTRGATLDLGDRQVRLLHPGRGHTDHDVVIHVPDSGVVFAGDLVEQSAPPSVGEDSHPADWPAAVDAVLALRPRIVVPGHGDPVGPGFVAAQRAMLAGESRDT</sequence>
<dbReference type="InterPro" id="IPR001279">
    <property type="entry name" value="Metallo-B-lactamas"/>
</dbReference>
<comment type="caution">
    <text evidence="2">The sequence shown here is derived from an EMBL/GenBank/DDBJ whole genome shotgun (WGS) entry which is preliminary data.</text>
</comment>
<dbReference type="PANTHER" id="PTHR42951:SF4">
    <property type="entry name" value="ACYL-COENZYME A THIOESTERASE MBLAC2"/>
    <property type="match status" value="1"/>
</dbReference>
<name>A0A838AB14_9PSEU</name>
<proteinExistence type="predicted"/>
<dbReference type="GO" id="GO:0016787">
    <property type="term" value="F:hydrolase activity"/>
    <property type="evidence" value="ECO:0007669"/>
    <property type="project" value="UniProtKB-KW"/>
</dbReference>
<reference evidence="2 3" key="1">
    <citation type="submission" date="2020-07" db="EMBL/GenBank/DDBJ databases">
        <title>Genome of Haloechinothrix sp.</title>
        <authorList>
            <person name="Tang S.-K."/>
            <person name="Yang L."/>
            <person name="Zhu W.-Y."/>
        </authorList>
    </citation>
    <scope>NUCLEOTIDE SEQUENCE [LARGE SCALE GENOMIC DNA]</scope>
    <source>
        <strain evidence="2 3">YIM 98757</strain>
    </source>
</reference>
<accession>A0A838AB14</accession>
<dbReference type="AlphaFoldDB" id="A0A838AB14"/>
<dbReference type="Pfam" id="PF00753">
    <property type="entry name" value="Lactamase_B"/>
    <property type="match status" value="1"/>
</dbReference>
<evidence type="ECO:0000313" key="3">
    <source>
        <dbReference type="Proteomes" id="UP000582974"/>
    </source>
</evidence>
<dbReference type="Gene3D" id="3.60.15.10">
    <property type="entry name" value="Ribonuclease Z/Hydroxyacylglutathione hydrolase-like"/>
    <property type="match status" value="1"/>
</dbReference>
<dbReference type="Proteomes" id="UP000582974">
    <property type="component" value="Unassembled WGS sequence"/>
</dbReference>
<evidence type="ECO:0000259" key="1">
    <source>
        <dbReference type="SMART" id="SM00849"/>
    </source>
</evidence>
<dbReference type="SMART" id="SM00849">
    <property type="entry name" value="Lactamase_B"/>
    <property type="match status" value="1"/>
</dbReference>
<dbReference type="PANTHER" id="PTHR42951">
    <property type="entry name" value="METALLO-BETA-LACTAMASE DOMAIN-CONTAINING"/>
    <property type="match status" value="1"/>
</dbReference>
<organism evidence="2 3">
    <name type="scientific">Haloechinothrix aidingensis</name>
    <dbReference type="NCBI Taxonomy" id="2752311"/>
    <lineage>
        <taxon>Bacteria</taxon>
        <taxon>Bacillati</taxon>
        <taxon>Actinomycetota</taxon>
        <taxon>Actinomycetes</taxon>
        <taxon>Pseudonocardiales</taxon>
        <taxon>Pseudonocardiaceae</taxon>
        <taxon>Haloechinothrix</taxon>
    </lineage>
</organism>
<gene>
    <name evidence="2" type="ORF">H0B56_12730</name>
</gene>
<protein>
    <submittedName>
        <fullName evidence="2">MBL fold metallo-hydrolase</fullName>
    </submittedName>
</protein>
<dbReference type="EMBL" id="JACCKD010000004">
    <property type="protein sequence ID" value="MBA0126408.1"/>
    <property type="molecule type" value="Genomic_DNA"/>
</dbReference>
<dbReference type="InterPro" id="IPR036866">
    <property type="entry name" value="RibonucZ/Hydroxyglut_hydro"/>
</dbReference>
<dbReference type="CDD" id="cd16282">
    <property type="entry name" value="metallo-hydrolase-like_MBL-fold"/>
    <property type="match status" value="1"/>
</dbReference>